<feature type="chain" id="PRO_5026247637" description="ThuA-like domain-containing protein" evidence="1">
    <location>
        <begin position="27"/>
        <end position="303"/>
    </location>
</feature>
<feature type="signal peptide" evidence="1">
    <location>
        <begin position="1"/>
        <end position="26"/>
    </location>
</feature>
<feature type="domain" description="ThuA-like" evidence="2">
    <location>
        <begin position="54"/>
        <end position="275"/>
    </location>
</feature>
<dbReference type="SUPFAM" id="SSF52317">
    <property type="entry name" value="Class I glutamine amidotransferase-like"/>
    <property type="match status" value="1"/>
</dbReference>
<reference evidence="3 4" key="1">
    <citation type="submission" date="2019-12" db="EMBL/GenBank/DDBJ databases">
        <title>Mucilaginibacter sp. HME9299 genome sequencing and assembly.</title>
        <authorList>
            <person name="Kang H."/>
            <person name="Kim H."/>
            <person name="Joh K."/>
        </authorList>
    </citation>
    <scope>NUCLEOTIDE SEQUENCE [LARGE SCALE GENOMIC DNA]</scope>
    <source>
        <strain evidence="3 4">HME9299</strain>
    </source>
</reference>
<dbReference type="AlphaFoldDB" id="A0A6I4I9Z3"/>
<proteinExistence type="predicted"/>
<dbReference type="EMBL" id="WQLA01000004">
    <property type="protein sequence ID" value="MVN91807.1"/>
    <property type="molecule type" value="Genomic_DNA"/>
</dbReference>
<keyword evidence="1" id="KW-0732">Signal</keyword>
<name>A0A6I4I9Z3_9SPHI</name>
<evidence type="ECO:0000313" key="4">
    <source>
        <dbReference type="Proteomes" id="UP000434850"/>
    </source>
</evidence>
<dbReference type="RefSeq" id="WP_157542131.1">
    <property type="nucleotide sequence ID" value="NZ_WQLA01000004.1"/>
</dbReference>
<accession>A0A6I4I9Z3</accession>
<dbReference type="OrthoDB" id="9811395at2"/>
<dbReference type="InterPro" id="IPR029062">
    <property type="entry name" value="Class_I_gatase-like"/>
</dbReference>
<dbReference type="Pfam" id="PF06283">
    <property type="entry name" value="ThuA"/>
    <property type="match status" value="1"/>
</dbReference>
<gene>
    <name evidence="3" type="ORF">GO816_11775</name>
</gene>
<evidence type="ECO:0000259" key="2">
    <source>
        <dbReference type="Pfam" id="PF06283"/>
    </source>
</evidence>
<dbReference type="Proteomes" id="UP000434850">
    <property type="component" value="Unassembled WGS sequence"/>
</dbReference>
<dbReference type="InterPro" id="IPR029010">
    <property type="entry name" value="ThuA-like"/>
</dbReference>
<evidence type="ECO:0000313" key="3">
    <source>
        <dbReference type="EMBL" id="MVN91807.1"/>
    </source>
</evidence>
<comment type="caution">
    <text evidence="3">The sequence shown here is derived from an EMBL/GenBank/DDBJ whole genome shotgun (WGS) entry which is preliminary data.</text>
</comment>
<evidence type="ECO:0000256" key="1">
    <source>
        <dbReference type="SAM" id="SignalP"/>
    </source>
</evidence>
<sequence>MLNYKIYSWRLLILAILALTHNNAVASKLVSPPRHKQLKNIVLIAGTKSHDPGEHEYEKTVKLIKVMLDRSNVKGINTSFYLNGWPPADSLLNKADLILFVTDGADGINFKESPFLTGSRMAVLQRQVNRGCGIALLHFSTFADYEHGQKLLEWTGGYYDWQDSTGAKRHYSDLKVANAQVTLASPKHPISNGVKPFTIKDEFYYNMRFVAERKDIIPVLNVPVLGGSKPLGDVVAWGYKREKGGRAFCATMAHYYSNWQNENFRKVLLNGLIWAAGIKVPVSGTNSVFYIDEEVASLLNTTN</sequence>
<dbReference type="Gene3D" id="3.40.50.880">
    <property type="match status" value="1"/>
</dbReference>
<organism evidence="3 4">
    <name type="scientific">Mucilaginibacter aquatilis</name>
    <dbReference type="NCBI Taxonomy" id="1517760"/>
    <lineage>
        <taxon>Bacteria</taxon>
        <taxon>Pseudomonadati</taxon>
        <taxon>Bacteroidota</taxon>
        <taxon>Sphingobacteriia</taxon>
        <taxon>Sphingobacteriales</taxon>
        <taxon>Sphingobacteriaceae</taxon>
        <taxon>Mucilaginibacter</taxon>
    </lineage>
</organism>
<keyword evidence="4" id="KW-1185">Reference proteome</keyword>
<protein>
    <recommendedName>
        <fullName evidence="2">ThuA-like domain-containing protein</fullName>
    </recommendedName>
</protein>